<dbReference type="InterPro" id="IPR037516">
    <property type="entry name" value="Tripartite_DENN"/>
</dbReference>
<accession>A0A9P7D4G2</accession>
<dbReference type="AlphaFoldDB" id="A0A9P7D4G2"/>
<protein>
    <recommendedName>
        <fullName evidence="2">UDENN domain-containing protein</fullName>
    </recommendedName>
</protein>
<dbReference type="InterPro" id="IPR024224">
    <property type="entry name" value="DENND6"/>
</dbReference>
<sequence>MMEATTEMEEQDIGLLYPSRSGSCTGSTETIASRLPSRQPSPTESHVLIHGIGSFQDPSNPLKSPSLSNVQDTHFGLRLVGQKTVTRSRTLPHLAKSDTALHLSSELAGFEFERDRTLRMSQWVLAFAIVNFDLDVGPVVCGIHPPLYLAPAEKENIAFSSFPDSLQFEQGSEVHSFRIQDLGASHKHIVLDHGNNRPDSIDGYLYGYSHFSQRRDNTSKRGYQQTSLVLLSHLQYPALFTTLIMKLGPLFLTHGVPMLETACHNIANWCSPSPGLTTELGFLGSVFHVELPINADIQQLTETASFHEKFDPTLHLLSSIAPLDPPPISIFEASLSHLWSIWECLMLCEPILVFGSSPAVTSQAVWWLRDLLRPIPLANDFRPYFTIHDKDHALLVNKLPPRSGLILGVTNPFFQKSCAHWPHVLSVGLKASPRRQGNVTIMAGPPPGWCTRTHRRYISKDCQLLTAIEKACHASVQHRIQASLDLRRHLSSRTNTMLVPLNRYLNTLIPSPTERTTVSGCRRLKPFSTVDFFSSLKANGSPLPFKSATKRREFYERWLKTPAFGLWLTQQEEVVHRTLQDKWAG</sequence>
<comment type="caution">
    <text evidence="3">The sequence shown here is derived from an EMBL/GenBank/DDBJ whole genome shotgun (WGS) entry which is preliminary data.</text>
</comment>
<dbReference type="EMBL" id="JABBWD010000013">
    <property type="protein sequence ID" value="KAG1779114.1"/>
    <property type="molecule type" value="Genomic_DNA"/>
</dbReference>
<comment type="similarity">
    <text evidence="1">Belongs to the DENND6 family.</text>
</comment>
<organism evidence="3 4">
    <name type="scientific">Suillus placidus</name>
    <dbReference type="NCBI Taxonomy" id="48579"/>
    <lineage>
        <taxon>Eukaryota</taxon>
        <taxon>Fungi</taxon>
        <taxon>Dikarya</taxon>
        <taxon>Basidiomycota</taxon>
        <taxon>Agaricomycotina</taxon>
        <taxon>Agaricomycetes</taxon>
        <taxon>Agaricomycetidae</taxon>
        <taxon>Boletales</taxon>
        <taxon>Suillineae</taxon>
        <taxon>Suillaceae</taxon>
        <taxon>Suillus</taxon>
    </lineage>
</organism>
<dbReference type="Proteomes" id="UP000714275">
    <property type="component" value="Unassembled WGS sequence"/>
</dbReference>
<evidence type="ECO:0000313" key="4">
    <source>
        <dbReference type="Proteomes" id="UP000714275"/>
    </source>
</evidence>
<dbReference type="OrthoDB" id="10265409at2759"/>
<name>A0A9P7D4G2_9AGAM</name>
<keyword evidence="4" id="KW-1185">Reference proteome</keyword>
<dbReference type="PROSITE" id="PS50211">
    <property type="entry name" value="DENN"/>
    <property type="match status" value="1"/>
</dbReference>
<dbReference type="PANTHER" id="PTHR13677:SF0">
    <property type="entry name" value="LD41638P"/>
    <property type="match status" value="1"/>
</dbReference>
<dbReference type="GO" id="GO:0005085">
    <property type="term" value="F:guanyl-nucleotide exchange factor activity"/>
    <property type="evidence" value="ECO:0007669"/>
    <property type="project" value="InterPro"/>
</dbReference>
<reference evidence="3" key="1">
    <citation type="journal article" date="2020" name="New Phytol.">
        <title>Comparative genomics reveals dynamic genome evolution in host specialist ectomycorrhizal fungi.</title>
        <authorList>
            <person name="Lofgren L.A."/>
            <person name="Nguyen N.H."/>
            <person name="Vilgalys R."/>
            <person name="Ruytinx J."/>
            <person name="Liao H.L."/>
            <person name="Branco S."/>
            <person name="Kuo A."/>
            <person name="LaButti K."/>
            <person name="Lipzen A."/>
            <person name="Andreopoulos W."/>
            <person name="Pangilinan J."/>
            <person name="Riley R."/>
            <person name="Hundley H."/>
            <person name="Na H."/>
            <person name="Barry K."/>
            <person name="Grigoriev I.V."/>
            <person name="Stajich J.E."/>
            <person name="Kennedy P.G."/>
        </authorList>
    </citation>
    <scope>NUCLEOTIDE SEQUENCE</scope>
    <source>
        <strain evidence="3">DOB743</strain>
    </source>
</reference>
<feature type="domain" description="UDENN" evidence="2">
    <location>
        <begin position="125"/>
        <end position="585"/>
    </location>
</feature>
<proteinExistence type="inferred from homology"/>
<evidence type="ECO:0000256" key="1">
    <source>
        <dbReference type="ARBA" id="ARBA00007159"/>
    </source>
</evidence>
<evidence type="ECO:0000313" key="3">
    <source>
        <dbReference type="EMBL" id="KAG1779114.1"/>
    </source>
</evidence>
<dbReference type="PANTHER" id="PTHR13677">
    <property type="entry name" value="LD41638P"/>
    <property type="match status" value="1"/>
</dbReference>
<dbReference type="GO" id="GO:0055037">
    <property type="term" value="C:recycling endosome"/>
    <property type="evidence" value="ECO:0007669"/>
    <property type="project" value="TreeGrafter"/>
</dbReference>
<evidence type="ECO:0000259" key="2">
    <source>
        <dbReference type="PROSITE" id="PS50211"/>
    </source>
</evidence>
<gene>
    <name evidence="3" type="ORF">EV702DRAFT_1195630</name>
</gene>